<keyword evidence="4" id="KW-1185">Reference proteome</keyword>
<protein>
    <submittedName>
        <fullName evidence="3">Uncharacterized protein</fullName>
    </submittedName>
</protein>
<name>A0ABR2JJB1_9PEZI</name>
<evidence type="ECO:0000256" key="1">
    <source>
        <dbReference type="SAM" id="MobiDB-lite"/>
    </source>
</evidence>
<dbReference type="Proteomes" id="UP001390339">
    <property type="component" value="Unassembled WGS sequence"/>
</dbReference>
<keyword evidence="2" id="KW-0812">Transmembrane</keyword>
<gene>
    <name evidence="3" type="ORF">PGQ11_002673</name>
</gene>
<sequence length="242" mass="25490">MIEIGKWVASNRGKPTSTIRAVKNVWYERAFAHVRHYKRFYIVFSVILVFSVSLVAILPGAVHHGTYQSAIVTIGTAGISSQSRTGATSEGPSTMVSSSQNSLIDPSTSGAPGTVTDTVTSILTTMTDSVPAPTSTNSETCVRSSFAGNASWVGVYNPKVNPPQFQIVGSRDVSGCCHHCFNLQPPRRCNGWGYIKSMCSIVYDYPGEGTTPECPNGRPLVGISFGGGAGDFAGLGPCAMAG</sequence>
<evidence type="ECO:0000313" key="3">
    <source>
        <dbReference type="EMBL" id="KAK8877727.1"/>
    </source>
</evidence>
<organism evidence="3 4">
    <name type="scientific">Apiospora arundinis</name>
    <dbReference type="NCBI Taxonomy" id="335852"/>
    <lineage>
        <taxon>Eukaryota</taxon>
        <taxon>Fungi</taxon>
        <taxon>Dikarya</taxon>
        <taxon>Ascomycota</taxon>
        <taxon>Pezizomycotina</taxon>
        <taxon>Sordariomycetes</taxon>
        <taxon>Xylariomycetidae</taxon>
        <taxon>Amphisphaeriales</taxon>
        <taxon>Apiosporaceae</taxon>
        <taxon>Apiospora</taxon>
    </lineage>
</organism>
<dbReference type="EMBL" id="JAPCWZ010000002">
    <property type="protein sequence ID" value="KAK8877727.1"/>
    <property type="molecule type" value="Genomic_DNA"/>
</dbReference>
<evidence type="ECO:0000256" key="2">
    <source>
        <dbReference type="SAM" id="Phobius"/>
    </source>
</evidence>
<accession>A0ABR2JJB1</accession>
<keyword evidence="2" id="KW-1133">Transmembrane helix</keyword>
<comment type="caution">
    <text evidence="3">The sequence shown here is derived from an EMBL/GenBank/DDBJ whole genome shotgun (WGS) entry which is preliminary data.</text>
</comment>
<keyword evidence="2" id="KW-0472">Membrane</keyword>
<feature type="region of interest" description="Disordered" evidence="1">
    <location>
        <begin position="82"/>
        <end position="111"/>
    </location>
</feature>
<evidence type="ECO:0000313" key="4">
    <source>
        <dbReference type="Proteomes" id="UP001390339"/>
    </source>
</evidence>
<reference evidence="3 4" key="1">
    <citation type="journal article" date="2024" name="IMA Fungus">
        <title>Apiospora arundinis, a panoply of carbohydrate-active enzymes and secondary metabolites.</title>
        <authorList>
            <person name="Sorensen T."/>
            <person name="Petersen C."/>
            <person name="Muurmann A.T."/>
            <person name="Christiansen J.V."/>
            <person name="Brundto M.L."/>
            <person name="Overgaard C.K."/>
            <person name="Boysen A.T."/>
            <person name="Wollenberg R.D."/>
            <person name="Larsen T.O."/>
            <person name="Sorensen J.L."/>
            <person name="Nielsen K.L."/>
            <person name="Sondergaard T.E."/>
        </authorList>
    </citation>
    <scope>NUCLEOTIDE SEQUENCE [LARGE SCALE GENOMIC DNA]</scope>
    <source>
        <strain evidence="3 4">AAU 773</strain>
    </source>
</reference>
<proteinExistence type="predicted"/>
<feature type="transmembrane region" description="Helical" evidence="2">
    <location>
        <begin position="40"/>
        <end position="62"/>
    </location>
</feature>